<gene>
    <name evidence="2" type="ORF">ECPE_LOCUS18022</name>
</gene>
<keyword evidence="3" id="KW-1185">Reference proteome</keyword>
<organism evidence="2 3">
    <name type="scientific">Echinostoma caproni</name>
    <dbReference type="NCBI Taxonomy" id="27848"/>
    <lineage>
        <taxon>Eukaryota</taxon>
        <taxon>Metazoa</taxon>
        <taxon>Spiralia</taxon>
        <taxon>Lophotrochozoa</taxon>
        <taxon>Platyhelminthes</taxon>
        <taxon>Trematoda</taxon>
        <taxon>Digenea</taxon>
        <taxon>Plagiorchiida</taxon>
        <taxon>Echinostomata</taxon>
        <taxon>Echinostomatoidea</taxon>
        <taxon>Echinostomatidae</taxon>
        <taxon>Echinostoma</taxon>
    </lineage>
</organism>
<keyword evidence="1" id="KW-0812">Transmembrane</keyword>
<evidence type="ECO:0000313" key="2">
    <source>
        <dbReference type="EMBL" id="VDP95414.1"/>
    </source>
</evidence>
<reference evidence="2 3" key="1">
    <citation type="submission" date="2018-11" db="EMBL/GenBank/DDBJ databases">
        <authorList>
            <consortium name="Pathogen Informatics"/>
        </authorList>
    </citation>
    <scope>NUCLEOTIDE SEQUENCE [LARGE SCALE GENOMIC DNA]</scope>
    <source>
        <strain evidence="2 3">Egypt</strain>
    </source>
</reference>
<accession>A0A3P8IQG6</accession>
<evidence type="ECO:0000313" key="3">
    <source>
        <dbReference type="Proteomes" id="UP000272942"/>
    </source>
</evidence>
<evidence type="ECO:0000256" key="1">
    <source>
        <dbReference type="SAM" id="Phobius"/>
    </source>
</evidence>
<dbReference type="EMBL" id="UZAN01073853">
    <property type="protein sequence ID" value="VDP95414.1"/>
    <property type="molecule type" value="Genomic_DNA"/>
</dbReference>
<dbReference type="Proteomes" id="UP000272942">
    <property type="component" value="Unassembled WGS sequence"/>
</dbReference>
<name>A0A3P8IQG6_9TREM</name>
<proteinExistence type="predicted"/>
<dbReference type="AlphaFoldDB" id="A0A3P8IQG6"/>
<keyword evidence="1" id="KW-1133">Transmembrane helix</keyword>
<protein>
    <submittedName>
        <fullName evidence="2">Uncharacterized protein</fullName>
    </submittedName>
</protein>
<sequence length="53" mass="5522">MVLVLVVSVGVVVVMVVLVVVVVGVVVGMVFSIAQCPPDNISDLDLSENLENI</sequence>
<feature type="transmembrane region" description="Helical" evidence="1">
    <location>
        <begin position="6"/>
        <end position="31"/>
    </location>
</feature>
<keyword evidence="1" id="KW-0472">Membrane</keyword>